<dbReference type="AlphaFoldDB" id="A0A8S9YXH8"/>
<dbReference type="Proteomes" id="UP000822476">
    <property type="component" value="Unassembled WGS sequence"/>
</dbReference>
<protein>
    <submittedName>
        <fullName evidence="2">Uncharacterized protein</fullName>
    </submittedName>
</protein>
<sequence length="66" mass="7294">MSDHRGDKTKVRRLPNSAAGTRRNASATTKPLLKLSPLWCLQLQFNLVGNSNLEKSETTTVIVCPE</sequence>
<gene>
    <name evidence="2" type="ORF">EG68_05297</name>
</gene>
<accession>A0A8S9YXH8</accession>
<comment type="caution">
    <text evidence="2">The sequence shown here is derived from an EMBL/GenBank/DDBJ whole genome shotgun (WGS) entry which is preliminary data.</text>
</comment>
<evidence type="ECO:0000313" key="2">
    <source>
        <dbReference type="EMBL" id="KAF7257763.1"/>
    </source>
</evidence>
<feature type="region of interest" description="Disordered" evidence="1">
    <location>
        <begin position="1"/>
        <end position="28"/>
    </location>
</feature>
<organism evidence="2 3">
    <name type="scientific">Paragonimus skrjabini miyazakii</name>
    <dbReference type="NCBI Taxonomy" id="59628"/>
    <lineage>
        <taxon>Eukaryota</taxon>
        <taxon>Metazoa</taxon>
        <taxon>Spiralia</taxon>
        <taxon>Lophotrochozoa</taxon>
        <taxon>Platyhelminthes</taxon>
        <taxon>Trematoda</taxon>
        <taxon>Digenea</taxon>
        <taxon>Plagiorchiida</taxon>
        <taxon>Troglotremata</taxon>
        <taxon>Troglotrematidae</taxon>
        <taxon>Paragonimus</taxon>
    </lineage>
</organism>
<dbReference type="EMBL" id="JTDE01002164">
    <property type="protein sequence ID" value="KAF7257763.1"/>
    <property type="molecule type" value="Genomic_DNA"/>
</dbReference>
<name>A0A8S9YXH8_9TREM</name>
<reference evidence="2" key="1">
    <citation type="submission" date="2019-07" db="EMBL/GenBank/DDBJ databases">
        <title>Annotation for the trematode Paragonimus miyazaki's.</title>
        <authorList>
            <person name="Choi Y.-J."/>
        </authorList>
    </citation>
    <scope>NUCLEOTIDE SEQUENCE</scope>
    <source>
        <strain evidence="2">Japan</strain>
    </source>
</reference>
<evidence type="ECO:0000313" key="3">
    <source>
        <dbReference type="Proteomes" id="UP000822476"/>
    </source>
</evidence>
<evidence type="ECO:0000256" key="1">
    <source>
        <dbReference type="SAM" id="MobiDB-lite"/>
    </source>
</evidence>
<keyword evidence="3" id="KW-1185">Reference proteome</keyword>
<proteinExistence type="predicted"/>